<feature type="domain" description="DUF559" evidence="1">
    <location>
        <begin position="236"/>
        <end position="289"/>
    </location>
</feature>
<dbReference type="Gene3D" id="3.40.960.10">
    <property type="entry name" value="VSR Endonuclease"/>
    <property type="match status" value="1"/>
</dbReference>
<dbReference type="Pfam" id="PF04480">
    <property type="entry name" value="DUF559"/>
    <property type="match status" value="1"/>
</dbReference>
<protein>
    <submittedName>
        <fullName evidence="2">DUF559 domain-containing protein</fullName>
    </submittedName>
</protein>
<reference evidence="2" key="1">
    <citation type="submission" date="2023-09" db="EMBL/GenBank/DDBJ databases">
        <title>Demequina sp. a novel bacteria isolated from Capsicum annuum.</title>
        <authorList>
            <person name="Humaira Z."/>
            <person name="Lee J."/>
            <person name="Cho D."/>
        </authorList>
    </citation>
    <scope>NUCLEOTIDE SEQUENCE</scope>
    <source>
        <strain evidence="2">PMTSA13</strain>
    </source>
</reference>
<evidence type="ECO:0000259" key="1">
    <source>
        <dbReference type="Pfam" id="PF04480"/>
    </source>
</evidence>
<organism evidence="2">
    <name type="scientific">Demequina capsici</name>
    <dbReference type="NCBI Taxonomy" id="3075620"/>
    <lineage>
        <taxon>Bacteria</taxon>
        <taxon>Bacillati</taxon>
        <taxon>Actinomycetota</taxon>
        <taxon>Actinomycetes</taxon>
        <taxon>Micrococcales</taxon>
        <taxon>Demequinaceae</taxon>
        <taxon>Demequina</taxon>
    </lineage>
</organism>
<dbReference type="EMBL" id="CP134880">
    <property type="protein sequence ID" value="WNM27117.1"/>
    <property type="molecule type" value="Genomic_DNA"/>
</dbReference>
<dbReference type="Proteomes" id="UP001303408">
    <property type="component" value="Chromosome"/>
</dbReference>
<dbReference type="SUPFAM" id="SSF52980">
    <property type="entry name" value="Restriction endonuclease-like"/>
    <property type="match status" value="1"/>
</dbReference>
<dbReference type="AlphaFoldDB" id="A0AA96J9B3"/>
<sequence length="311" mass="34508">MTTSVERDARLRALLARMNAPFARALGGAELRAAIGRRGLESAIRHGALVRLLPDTYVSAAIAESHAARCAAVLRWGRGHVLLTGASVLHLYDQRFACPEKVHCVAALERRFRIPPWVALRRRRLGAWSSSVRGQSCVPLEEAVVDAWRAAAPDRRIGLVYEVLWRRVVTARALGRVAASAPRVPERRRLLGVVEGFIAGDTSPAEVMARHEVFTGPAWRSLEWQVALIGAGRRRVADAVHRGARVVVEFDGAAFHDSPEAVRRDRERDAELAASGWITVRFGYRDLRDRPQWCRDALASVIASRWSRDGT</sequence>
<dbReference type="InterPro" id="IPR011335">
    <property type="entry name" value="Restrct_endonuc-II-like"/>
</dbReference>
<dbReference type="InterPro" id="IPR007569">
    <property type="entry name" value="DUF559"/>
</dbReference>
<name>A0AA96J9B3_9MICO</name>
<proteinExistence type="predicted"/>
<dbReference type="RefSeq" id="WP_313543055.1">
    <property type="nucleotide sequence ID" value="NZ_CP134880.1"/>
</dbReference>
<dbReference type="KEGG" id="dcp:RN607_13075"/>
<accession>A0AA96J9B3</accession>
<gene>
    <name evidence="2" type="ORF">RN607_13075</name>
</gene>
<evidence type="ECO:0000313" key="2">
    <source>
        <dbReference type="EMBL" id="WNM27117.1"/>
    </source>
</evidence>